<dbReference type="InterPro" id="IPR037483">
    <property type="entry name" value="YjjU-like"/>
</dbReference>
<keyword evidence="7" id="KW-1185">Reference proteome</keyword>
<dbReference type="InterPro" id="IPR002641">
    <property type="entry name" value="PNPLA_dom"/>
</dbReference>
<feature type="short sequence motif" description="GXGXXG" evidence="4">
    <location>
        <begin position="10"/>
        <end position="15"/>
    </location>
</feature>
<sequence length="299" mass="34584">MNDVGLILEGGGSRGVYTAGVLQYLMEENIYFPYVIGVSSGACNGSSYLSRQLHRNKRVNIDYVDHPDYLSLKNWFTKRQLFGMDFLFDKIMNHLDPFDYETFYQAKEEFVVTATDCMTGEAVYFHKSLYAAEMITLIRASSSLPLIAPAIHFHDRVLLDGGITSPIPIEQSMIDGNRKNVVILTKNRGYIRKAEPFYWMIRRKYRNYPGLIQSIEKRHHIYNDSLQYLYDEEKKGNVFIICPSEKVNVGRIEKNKDKLIHLYQQGYKDMKNTVSQLVEFCSQTNPVKHVDENLAICKS</sequence>
<dbReference type="PROSITE" id="PS51635">
    <property type="entry name" value="PNPLA"/>
    <property type="match status" value="1"/>
</dbReference>
<name>A0A1H9M6T5_9BACI</name>
<reference evidence="6 7" key="1">
    <citation type="submission" date="2016-10" db="EMBL/GenBank/DDBJ databases">
        <authorList>
            <person name="de Groot N.N."/>
        </authorList>
    </citation>
    <scope>NUCLEOTIDE SEQUENCE [LARGE SCALE GENOMIC DNA]</scope>
    <source>
        <strain evidence="6 7">CGMCC 1.7727</strain>
    </source>
</reference>
<dbReference type="Pfam" id="PF01734">
    <property type="entry name" value="Patatin"/>
    <property type="match status" value="1"/>
</dbReference>
<dbReference type="Proteomes" id="UP000199687">
    <property type="component" value="Unassembled WGS sequence"/>
</dbReference>
<evidence type="ECO:0000256" key="4">
    <source>
        <dbReference type="PROSITE-ProRule" id="PRU01161"/>
    </source>
</evidence>
<feature type="short sequence motif" description="GXSXG" evidence="4">
    <location>
        <begin position="37"/>
        <end position="41"/>
    </location>
</feature>
<dbReference type="GO" id="GO:0016042">
    <property type="term" value="P:lipid catabolic process"/>
    <property type="evidence" value="ECO:0007669"/>
    <property type="project" value="UniProtKB-UniRule"/>
</dbReference>
<evidence type="ECO:0000313" key="7">
    <source>
        <dbReference type="Proteomes" id="UP000199687"/>
    </source>
</evidence>
<keyword evidence="2 4" id="KW-0442">Lipid degradation</keyword>
<keyword evidence="3 4" id="KW-0443">Lipid metabolism</keyword>
<dbReference type="GO" id="GO:0016787">
    <property type="term" value="F:hydrolase activity"/>
    <property type="evidence" value="ECO:0007669"/>
    <property type="project" value="UniProtKB-UniRule"/>
</dbReference>
<dbReference type="PANTHER" id="PTHR14226">
    <property type="entry name" value="NEUROPATHY TARGET ESTERASE/SWISS CHEESE D.MELANOGASTER"/>
    <property type="match status" value="1"/>
</dbReference>
<evidence type="ECO:0000259" key="5">
    <source>
        <dbReference type="PROSITE" id="PS51635"/>
    </source>
</evidence>
<dbReference type="EMBL" id="FOGL01000001">
    <property type="protein sequence ID" value="SER19398.1"/>
    <property type="molecule type" value="Genomic_DNA"/>
</dbReference>
<evidence type="ECO:0000256" key="2">
    <source>
        <dbReference type="ARBA" id="ARBA00022963"/>
    </source>
</evidence>
<evidence type="ECO:0000256" key="1">
    <source>
        <dbReference type="ARBA" id="ARBA00022801"/>
    </source>
</evidence>
<feature type="active site" description="Proton acceptor" evidence="4">
    <location>
        <position position="160"/>
    </location>
</feature>
<dbReference type="OrthoDB" id="9802424at2"/>
<feature type="active site" description="Nucleophile" evidence="4">
    <location>
        <position position="39"/>
    </location>
</feature>
<dbReference type="SUPFAM" id="SSF52151">
    <property type="entry name" value="FabD/lysophospholipase-like"/>
    <property type="match status" value="1"/>
</dbReference>
<accession>A0A1H9M6T5</accession>
<proteinExistence type="predicted"/>
<dbReference type="InterPro" id="IPR016035">
    <property type="entry name" value="Acyl_Trfase/lysoPLipase"/>
</dbReference>
<dbReference type="RefSeq" id="WP_089738762.1">
    <property type="nucleotide sequence ID" value="NZ_FOGL01000001.1"/>
</dbReference>
<protein>
    <submittedName>
        <fullName evidence="6">Predicted phospholipase, patatin/cPLA2 family</fullName>
    </submittedName>
</protein>
<evidence type="ECO:0000256" key="3">
    <source>
        <dbReference type="ARBA" id="ARBA00023098"/>
    </source>
</evidence>
<dbReference type="InterPro" id="IPR045943">
    <property type="entry name" value="DUF6363"/>
</dbReference>
<keyword evidence="1 4" id="KW-0378">Hydrolase</keyword>
<dbReference type="PANTHER" id="PTHR14226:SF25">
    <property type="entry name" value="PHOSPHOESTERASE"/>
    <property type="match status" value="1"/>
</dbReference>
<feature type="short sequence motif" description="DGA/G" evidence="4">
    <location>
        <begin position="160"/>
        <end position="162"/>
    </location>
</feature>
<evidence type="ECO:0000313" key="6">
    <source>
        <dbReference type="EMBL" id="SER19398.1"/>
    </source>
</evidence>
<dbReference type="CDD" id="cd07208">
    <property type="entry name" value="Pat_hypo_Ecoli_yjju_like"/>
    <property type="match status" value="1"/>
</dbReference>
<organism evidence="6 7">
    <name type="scientific">Gracilibacillus ureilyticus</name>
    <dbReference type="NCBI Taxonomy" id="531814"/>
    <lineage>
        <taxon>Bacteria</taxon>
        <taxon>Bacillati</taxon>
        <taxon>Bacillota</taxon>
        <taxon>Bacilli</taxon>
        <taxon>Bacillales</taxon>
        <taxon>Bacillaceae</taxon>
        <taxon>Gracilibacillus</taxon>
    </lineage>
</organism>
<feature type="domain" description="PNPLA" evidence="5">
    <location>
        <begin position="6"/>
        <end position="173"/>
    </location>
</feature>
<dbReference type="InterPro" id="IPR050301">
    <property type="entry name" value="NTE"/>
</dbReference>
<dbReference type="Gene3D" id="3.40.1090.10">
    <property type="entry name" value="Cytosolic phospholipase A2 catalytic domain"/>
    <property type="match status" value="2"/>
</dbReference>
<dbReference type="Pfam" id="PF19890">
    <property type="entry name" value="DUF6363"/>
    <property type="match status" value="1"/>
</dbReference>
<dbReference type="STRING" id="531814.SAMN04487944_101585"/>
<gene>
    <name evidence="6" type="ORF">SAMN04487944_101585</name>
</gene>
<dbReference type="AlphaFoldDB" id="A0A1H9M6T5"/>